<gene>
    <name evidence="2" type="ORF">L5515_006597</name>
</gene>
<accession>A0AAE9JK67</accession>
<name>A0AAE9JK67_CAEBR</name>
<protein>
    <submittedName>
        <fullName evidence="2">Uncharacterized protein</fullName>
    </submittedName>
</protein>
<feature type="transmembrane region" description="Helical" evidence="1">
    <location>
        <begin position="43"/>
        <end position="61"/>
    </location>
</feature>
<organism evidence="2 3">
    <name type="scientific">Caenorhabditis briggsae</name>
    <dbReference type="NCBI Taxonomy" id="6238"/>
    <lineage>
        <taxon>Eukaryota</taxon>
        <taxon>Metazoa</taxon>
        <taxon>Ecdysozoa</taxon>
        <taxon>Nematoda</taxon>
        <taxon>Chromadorea</taxon>
        <taxon>Rhabditida</taxon>
        <taxon>Rhabditina</taxon>
        <taxon>Rhabditomorpha</taxon>
        <taxon>Rhabditoidea</taxon>
        <taxon>Rhabditidae</taxon>
        <taxon>Peloderinae</taxon>
        <taxon>Caenorhabditis</taxon>
    </lineage>
</organism>
<keyword evidence="3" id="KW-1185">Reference proteome</keyword>
<dbReference type="SUPFAM" id="SSF81321">
    <property type="entry name" value="Family A G protein-coupled receptor-like"/>
    <property type="match status" value="1"/>
</dbReference>
<keyword evidence="1" id="KW-0812">Transmembrane</keyword>
<feature type="transmembrane region" description="Helical" evidence="1">
    <location>
        <begin position="7"/>
        <end position="23"/>
    </location>
</feature>
<dbReference type="PANTHER" id="PTHR22718:SF10">
    <property type="entry name" value="7TM GPCR SERPENTINE RECEPTOR CLASS X (SRX) DOMAIN-CONTAINING PROTEIN-RELATED"/>
    <property type="match status" value="1"/>
</dbReference>
<dbReference type="Proteomes" id="UP000829354">
    <property type="component" value="Chromosome V"/>
</dbReference>
<dbReference type="EMBL" id="CP092624">
    <property type="protein sequence ID" value="UMM32956.1"/>
    <property type="molecule type" value="Genomic_DNA"/>
</dbReference>
<keyword evidence="1" id="KW-1133">Transmembrane helix</keyword>
<evidence type="ECO:0000256" key="1">
    <source>
        <dbReference type="SAM" id="Phobius"/>
    </source>
</evidence>
<evidence type="ECO:0000313" key="3">
    <source>
        <dbReference type="Proteomes" id="UP000829354"/>
    </source>
</evidence>
<dbReference type="PANTHER" id="PTHR22718">
    <property type="entry name" value="SERPENTINE RECEPTOR, CLASS X"/>
    <property type="match status" value="1"/>
</dbReference>
<sequence>MLVSYDIVCTTSSICYIAVFFSIRNSQKNVASNINRSNQDGKYLLQFVLISIFYVLAWVRFEILPFIVPADQPKWYAVIPFFGDTQLLFQCNHLSVTQSRNSKICTNFLAHVENIPTKGIKSNSFYSCYH</sequence>
<dbReference type="AlphaFoldDB" id="A0AAE9JK67"/>
<proteinExistence type="predicted"/>
<evidence type="ECO:0000313" key="2">
    <source>
        <dbReference type="EMBL" id="UMM32956.1"/>
    </source>
</evidence>
<reference evidence="2 3" key="1">
    <citation type="submission" date="2022-04" db="EMBL/GenBank/DDBJ databases">
        <title>Chromosome-level reference genomes for two strains of Caenorhabditis briggsae: an improved platform for comparative genomics.</title>
        <authorList>
            <person name="Stevens L."/>
            <person name="Andersen E."/>
        </authorList>
    </citation>
    <scope>NUCLEOTIDE SEQUENCE [LARGE SCALE GENOMIC DNA]</scope>
    <source>
        <strain evidence="2">VX34</strain>
        <tissue evidence="2">Whole-organism</tissue>
    </source>
</reference>
<keyword evidence="1" id="KW-0472">Membrane</keyword>